<keyword evidence="2" id="KW-0813">Transport</keyword>
<comment type="subcellular location">
    <subcellularLocation>
        <location evidence="1">Membrane</location>
        <topology evidence="1">Multi-pass membrane protein</topology>
    </subcellularLocation>
</comment>
<evidence type="ECO:0000256" key="5">
    <source>
        <dbReference type="ARBA" id="ARBA00023136"/>
    </source>
</evidence>
<dbReference type="STRING" id="252246.SAMN05421799_10546"/>
<feature type="transmembrane region" description="Helical" evidence="6">
    <location>
        <begin position="73"/>
        <end position="91"/>
    </location>
</feature>
<feature type="transmembrane region" description="Helical" evidence="6">
    <location>
        <begin position="131"/>
        <end position="152"/>
    </location>
</feature>
<feature type="transmembrane region" description="Helical" evidence="6">
    <location>
        <begin position="37"/>
        <end position="61"/>
    </location>
</feature>
<protein>
    <submittedName>
        <fullName evidence="7">Inorganic phosphate transporter, PiT family</fullName>
    </submittedName>
</protein>
<sequence>MHIIMAYALVAVFAAFSGLNDGGNLLAVLVSSRMLPIAVAVLEIGVGIFVAPFLIGTRVAHTIGAGILPLQDITLPVVTAVLAATLVTLLGCYTTKVPTSITFALVGAMGGVGVVMLGVRRVHWASLGQVAGALILTVSVAGLVGFGLHLGLRRFLAQLSARAGRIALWSELVTSACVCIGYGANDAEKTLALLALTRELGATRGPHLFIAPWMIAASTAAFLAGLLLGGWRVARTIQGHVFRIRPIHAVMNELATATVVIAASSLGGPVSTTQALDSSLVGVGASAHARRVRWRVVRKMAGVWVMTMPLAFVVGCATGQLFVWGGYR</sequence>
<evidence type="ECO:0000256" key="3">
    <source>
        <dbReference type="ARBA" id="ARBA00022692"/>
    </source>
</evidence>
<evidence type="ECO:0000256" key="4">
    <source>
        <dbReference type="ARBA" id="ARBA00022989"/>
    </source>
</evidence>
<dbReference type="AlphaFoldDB" id="A0A1N7MC93"/>
<evidence type="ECO:0000313" key="7">
    <source>
        <dbReference type="EMBL" id="SIS83735.1"/>
    </source>
</evidence>
<evidence type="ECO:0000313" key="8">
    <source>
        <dbReference type="Proteomes" id="UP000186156"/>
    </source>
</evidence>
<feature type="transmembrane region" description="Helical" evidence="6">
    <location>
        <begin position="97"/>
        <end position="119"/>
    </location>
</feature>
<dbReference type="GO" id="GO:0016020">
    <property type="term" value="C:membrane"/>
    <property type="evidence" value="ECO:0007669"/>
    <property type="project" value="UniProtKB-SubCell"/>
</dbReference>
<dbReference type="Pfam" id="PF01384">
    <property type="entry name" value="PHO4"/>
    <property type="match status" value="2"/>
</dbReference>
<reference evidence="8" key="1">
    <citation type="submission" date="2017-01" db="EMBL/GenBank/DDBJ databases">
        <authorList>
            <person name="Varghese N."/>
            <person name="Submissions S."/>
        </authorList>
    </citation>
    <scope>NUCLEOTIDE SEQUENCE [LARGE SCALE GENOMIC DNA]</scope>
    <source>
        <strain evidence="8">DSM 16176</strain>
    </source>
</reference>
<keyword evidence="4 6" id="KW-1133">Transmembrane helix</keyword>
<evidence type="ECO:0000256" key="1">
    <source>
        <dbReference type="ARBA" id="ARBA00004141"/>
    </source>
</evidence>
<keyword evidence="3 6" id="KW-0812">Transmembrane</keyword>
<evidence type="ECO:0000256" key="6">
    <source>
        <dbReference type="SAM" id="Phobius"/>
    </source>
</evidence>
<dbReference type="InterPro" id="IPR001204">
    <property type="entry name" value="Phos_transporter"/>
</dbReference>
<dbReference type="RefSeq" id="WP_076346549.1">
    <property type="nucleotide sequence ID" value="NZ_FTOO01000005.1"/>
</dbReference>
<dbReference type="OrthoDB" id="2373967at2"/>
<organism evidence="7 8">
    <name type="scientific">Alicyclobacillus vulcanalis</name>
    <dbReference type="NCBI Taxonomy" id="252246"/>
    <lineage>
        <taxon>Bacteria</taxon>
        <taxon>Bacillati</taxon>
        <taxon>Bacillota</taxon>
        <taxon>Bacilli</taxon>
        <taxon>Bacillales</taxon>
        <taxon>Alicyclobacillaceae</taxon>
        <taxon>Alicyclobacillus</taxon>
    </lineage>
</organism>
<gene>
    <name evidence="7" type="ORF">SAMN05421799_10546</name>
</gene>
<keyword evidence="8" id="KW-1185">Reference proteome</keyword>
<dbReference type="EMBL" id="FTOO01000005">
    <property type="protein sequence ID" value="SIS83735.1"/>
    <property type="molecule type" value="Genomic_DNA"/>
</dbReference>
<accession>A0A1N7MC93</accession>
<feature type="transmembrane region" description="Helical" evidence="6">
    <location>
        <begin position="210"/>
        <end position="234"/>
    </location>
</feature>
<proteinExistence type="predicted"/>
<name>A0A1N7MC93_9BACL</name>
<dbReference type="PANTHER" id="PTHR11101:SF80">
    <property type="entry name" value="PHOSPHATE TRANSPORTER"/>
    <property type="match status" value="1"/>
</dbReference>
<dbReference type="GO" id="GO:0035435">
    <property type="term" value="P:phosphate ion transmembrane transport"/>
    <property type="evidence" value="ECO:0007669"/>
    <property type="project" value="TreeGrafter"/>
</dbReference>
<dbReference type="Proteomes" id="UP000186156">
    <property type="component" value="Unassembled WGS sequence"/>
</dbReference>
<evidence type="ECO:0000256" key="2">
    <source>
        <dbReference type="ARBA" id="ARBA00022448"/>
    </source>
</evidence>
<dbReference type="GO" id="GO:0005315">
    <property type="term" value="F:phosphate transmembrane transporter activity"/>
    <property type="evidence" value="ECO:0007669"/>
    <property type="project" value="InterPro"/>
</dbReference>
<keyword evidence="5 6" id="KW-0472">Membrane</keyword>
<dbReference type="PANTHER" id="PTHR11101">
    <property type="entry name" value="PHOSPHATE TRANSPORTER"/>
    <property type="match status" value="1"/>
</dbReference>
<feature type="transmembrane region" description="Helical" evidence="6">
    <location>
        <begin position="301"/>
        <end position="323"/>
    </location>
</feature>